<gene>
    <name evidence="3" type="ORF">KQI82_12425</name>
</gene>
<reference evidence="3 4" key="1">
    <citation type="submission" date="2021-06" db="EMBL/GenBank/DDBJ databases">
        <authorList>
            <person name="Sun Q."/>
            <person name="Li D."/>
        </authorList>
    </citation>
    <scope>NUCLEOTIDE SEQUENCE [LARGE SCALE GENOMIC DNA]</scope>
    <source>
        <strain evidence="3 4">MSJ-2</strain>
    </source>
</reference>
<dbReference type="Proteomes" id="UP000787672">
    <property type="component" value="Unassembled WGS sequence"/>
</dbReference>
<dbReference type="Pfam" id="PF20441">
    <property type="entry name" value="TerL_nuclease"/>
    <property type="match status" value="1"/>
</dbReference>
<comment type="caution">
    <text evidence="3">The sequence shown here is derived from an EMBL/GenBank/DDBJ whole genome shotgun (WGS) entry which is preliminary data.</text>
</comment>
<proteinExistence type="predicted"/>
<evidence type="ECO:0000313" key="4">
    <source>
        <dbReference type="Proteomes" id="UP000787672"/>
    </source>
</evidence>
<dbReference type="Pfam" id="PF03354">
    <property type="entry name" value="TerL_ATPase"/>
    <property type="match status" value="1"/>
</dbReference>
<organism evidence="3 4">
    <name type="scientific">Dysosmobacter acutus</name>
    <dbReference type="NCBI Taxonomy" id="2841504"/>
    <lineage>
        <taxon>Bacteria</taxon>
        <taxon>Bacillati</taxon>
        <taxon>Bacillota</taxon>
        <taxon>Clostridia</taxon>
        <taxon>Eubacteriales</taxon>
        <taxon>Oscillospiraceae</taxon>
        <taxon>Dysosmobacter</taxon>
    </lineage>
</organism>
<evidence type="ECO:0000259" key="1">
    <source>
        <dbReference type="Pfam" id="PF03354"/>
    </source>
</evidence>
<protein>
    <submittedName>
        <fullName evidence="3">Terminase large subunit</fullName>
    </submittedName>
</protein>
<evidence type="ECO:0000259" key="2">
    <source>
        <dbReference type="Pfam" id="PF20441"/>
    </source>
</evidence>
<dbReference type="InterPro" id="IPR046461">
    <property type="entry name" value="TerL_ATPase"/>
</dbReference>
<accession>A0ABS6FED4</accession>
<dbReference type="InterPro" id="IPR046462">
    <property type="entry name" value="TerL_nuclease"/>
</dbReference>
<name>A0ABS6FED4_9FIRM</name>
<feature type="domain" description="Terminase large subunit-like ATPase" evidence="1">
    <location>
        <begin position="78"/>
        <end position="252"/>
    </location>
</feature>
<feature type="domain" description="Terminase large subunit-like endonuclease" evidence="2">
    <location>
        <begin position="265"/>
        <end position="550"/>
    </location>
</feature>
<sequence>MDRCTAFAQAVVDGTYNGRAVGELEKLACQRHLNDLKRQNTAGFPYYYDEEAAQAVISFAEKLTIAEGAEPKPVQLRPFQDFIFGSLYGWKNKDGYRRFRLSYIEMARQNGKSFTNGINASYIGNFSGYQYGQLYLTATKQDQAKIVFNEVAKFIYSDPDLGELFDVKDYKSEIDCKLTNSTIRALSRDSKRIDGFRPLFGSVDEYHAHETNQMYKLLEGGTGNMPETLISIITTAGFDLNAPCYEMRRIAEQILRGSFHKETEFCAIYTMDKDDDIWDPMNWAKANPLTCETEEGRERMKDTAATAKLAGGHELRDFMTKRLNIWVQDADDQLFDVESVIQCGVDKKLSDFAGMECYAGLDLSSGGDLTTLSLEFPYKESGRQKYYIWSHSFMPRARLQEHIQTDEAPYDIWSKQGLLTVTGGAGDYKNDYKFIIKTLKDQIERFDLKLQAIGYDPHNADAFLPDLDVFGCNLTPITQSARFLNDATQDMRLLFKQGDIAYDKENDLLRWSFVNAKMVVNSFGEIKADKENGNAKSCKRIDPVDAAIDAHCIGMKCTEAEVDMDESIQKFLKWMG</sequence>
<evidence type="ECO:0000313" key="3">
    <source>
        <dbReference type="EMBL" id="MBU5627715.1"/>
    </source>
</evidence>
<dbReference type="PANTHER" id="PTHR41287:SF1">
    <property type="entry name" value="PROTEIN YMFN"/>
    <property type="match status" value="1"/>
</dbReference>
<dbReference type="EMBL" id="JAHLQN010000001">
    <property type="protein sequence ID" value="MBU5627715.1"/>
    <property type="molecule type" value="Genomic_DNA"/>
</dbReference>
<keyword evidence="4" id="KW-1185">Reference proteome</keyword>
<dbReference type="InterPro" id="IPR005021">
    <property type="entry name" value="Terminase_largesu-like"/>
</dbReference>
<dbReference type="RefSeq" id="WP_216633059.1">
    <property type="nucleotide sequence ID" value="NZ_JAHLQN010000001.1"/>
</dbReference>
<dbReference type="PANTHER" id="PTHR41287">
    <property type="match status" value="1"/>
</dbReference>